<dbReference type="Proteomes" id="UP000286581">
    <property type="component" value="Unassembled WGS sequence"/>
</dbReference>
<feature type="region of interest" description="Disordered" evidence="1">
    <location>
        <begin position="50"/>
        <end position="83"/>
    </location>
</feature>
<dbReference type="SUPFAM" id="SSF160214">
    <property type="entry name" value="FlaG-like"/>
    <property type="match status" value="1"/>
</dbReference>
<dbReference type="InterPro" id="IPR005186">
    <property type="entry name" value="FlaG"/>
</dbReference>
<dbReference type="InterPro" id="IPR035924">
    <property type="entry name" value="FlaG-like_sf"/>
</dbReference>
<keyword evidence="2" id="KW-0966">Cell projection</keyword>
<name>A0A413BHS0_9FIRM</name>
<dbReference type="PANTHER" id="PTHR37166:SF1">
    <property type="entry name" value="PROTEIN FLAG"/>
    <property type="match status" value="1"/>
</dbReference>
<keyword evidence="2" id="KW-0969">Cilium</keyword>
<organism evidence="2 3">
    <name type="scientific">Agathobacter rectalis</name>
    <dbReference type="NCBI Taxonomy" id="39491"/>
    <lineage>
        <taxon>Bacteria</taxon>
        <taxon>Bacillati</taxon>
        <taxon>Bacillota</taxon>
        <taxon>Clostridia</taxon>
        <taxon>Lachnospirales</taxon>
        <taxon>Lachnospiraceae</taxon>
        <taxon>Agathobacter</taxon>
    </lineage>
</organism>
<reference evidence="2 3" key="1">
    <citation type="submission" date="2018-08" db="EMBL/GenBank/DDBJ databases">
        <title>A genome reference for cultivated species of the human gut microbiota.</title>
        <authorList>
            <person name="Zou Y."/>
            <person name="Xue W."/>
            <person name="Luo G."/>
        </authorList>
    </citation>
    <scope>NUCLEOTIDE SEQUENCE [LARGE SCALE GENOMIC DNA]</scope>
    <source>
        <strain evidence="2 3">AF12-8</strain>
    </source>
</reference>
<keyword evidence="2" id="KW-0282">Flagellum</keyword>
<protein>
    <submittedName>
        <fullName evidence="2">Flagellar biosynthesis protein FlaG</fullName>
    </submittedName>
</protein>
<gene>
    <name evidence="2" type="ORF">DWV78_05925</name>
</gene>
<proteinExistence type="predicted"/>
<dbReference type="Gene3D" id="3.30.160.170">
    <property type="entry name" value="FlaG-like"/>
    <property type="match status" value="1"/>
</dbReference>
<evidence type="ECO:0000256" key="1">
    <source>
        <dbReference type="SAM" id="MobiDB-lite"/>
    </source>
</evidence>
<evidence type="ECO:0000313" key="3">
    <source>
        <dbReference type="Proteomes" id="UP000286581"/>
    </source>
</evidence>
<dbReference type="Pfam" id="PF03646">
    <property type="entry name" value="FlaG"/>
    <property type="match status" value="1"/>
</dbReference>
<evidence type="ECO:0000313" key="2">
    <source>
        <dbReference type="EMBL" id="RGW40325.1"/>
    </source>
</evidence>
<dbReference type="PANTHER" id="PTHR37166">
    <property type="entry name" value="PROTEIN FLAG"/>
    <property type="match status" value="1"/>
</dbReference>
<accession>A0A413BHS0</accession>
<feature type="compositionally biased region" description="Low complexity" evidence="1">
    <location>
        <begin position="58"/>
        <end position="73"/>
    </location>
</feature>
<comment type="caution">
    <text evidence="2">The sequence shown here is derived from an EMBL/GenBank/DDBJ whole genome shotgun (WGS) entry which is preliminary data.</text>
</comment>
<dbReference type="EMBL" id="QSAE01000013">
    <property type="protein sequence ID" value="RGW40325.1"/>
    <property type="molecule type" value="Genomic_DNA"/>
</dbReference>
<dbReference type="AlphaFoldDB" id="A0A413BHS0"/>
<sequence>MAIEAIKGAGMVYQGSTSTAQIKEQAQGRTEVSSADNQVVSDSIARNIQAMNTKEASGDSAGDAGAQGQAAAQKQNEKNTQLKKAVDDINKSALADQSEAVFGIHEKTNRVTIKIVDKKTKEVIKEFPPEKTLDMIAKVWEMAGLMVDEKR</sequence>